<dbReference type="Proteomes" id="UP000708208">
    <property type="component" value="Unassembled WGS sequence"/>
</dbReference>
<proteinExistence type="predicted"/>
<evidence type="ECO:0000313" key="2">
    <source>
        <dbReference type="Proteomes" id="UP000708208"/>
    </source>
</evidence>
<evidence type="ECO:0000313" key="1">
    <source>
        <dbReference type="EMBL" id="CAG7726926.1"/>
    </source>
</evidence>
<sequence>PCAFELKNSSQNSKCSRPVGIRKDSNGKLVFADIH</sequence>
<dbReference type="AlphaFoldDB" id="A0A8J2KKL4"/>
<gene>
    <name evidence="1" type="ORF">AFUS01_LOCUS15802</name>
</gene>
<protein>
    <submittedName>
        <fullName evidence="1">Uncharacterized protein</fullName>
    </submittedName>
</protein>
<feature type="non-terminal residue" evidence="1">
    <location>
        <position position="1"/>
    </location>
</feature>
<organism evidence="1 2">
    <name type="scientific">Allacma fusca</name>
    <dbReference type="NCBI Taxonomy" id="39272"/>
    <lineage>
        <taxon>Eukaryota</taxon>
        <taxon>Metazoa</taxon>
        <taxon>Ecdysozoa</taxon>
        <taxon>Arthropoda</taxon>
        <taxon>Hexapoda</taxon>
        <taxon>Collembola</taxon>
        <taxon>Symphypleona</taxon>
        <taxon>Sminthuridae</taxon>
        <taxon>Allacma</taxon>
    </lineage>
</organism>
<feature type="non-terminal residue" evidence="1">
    <location>
        <position position="35"/>
    </location>
</feature>
<dbReference type="EMBL" id="CAJVCH010141809">
    <property type="protein sequence ID" value="CAG7726926.1"/>
    <property type="molecule type" value="Genomic_DNA"/>
</dbReference>
<name>A0A8J2KKL4_9HEXA</name>
<accession>A0A8J2KKL4</accession>
<comment type="caution">
    <text evidence="1">The sequence shown here is derived from an EMBL/GenBank/DDBJ whole genome shotgun (WGS) entry which is preliminary data.</text>
</comment>
<keyword evidence="2" id="KW-1185">Reference proteome</keyword>
<reference evidence="1" key="1">
    <citation type="submission" date="2021-06" db="EMBL/GenBank/DDBJ databases">
        <authorList>
            <person name="Hodson N. C."/>
            <person name="Mongue J. A."/>
            <person name="Jaron S. K."/>
        </authorList>
    </citation>
    <scope>NUCLEOTIDE SEQUENCE</scope>
</reference>